<name>A0A1G9CVX1_9BACI</name>
<dbReference type="OrthoDB" id="2939102at2"/>
<evidence type="ECO:0000256" key="2">
    <source>
        <dbReference type="SAM" id="Phobius"/>
    </source>
</evidence>
<dbReference type="InterPro" id="IPR024232">
    <property type="entry name" value="SpoIIIAH"/>
</dbReference>
<feature type="compositionally biased region" description="Polar residues" evidence="1">
    <location>
        <begin position="38"/>
        <end position="54"/>
    </location>
</feature>
<keyword evidence="2" id="KW-0812">Transmembrane</keyword>
<keyword evidence="2" id="KW-0472">Membrane</keyword>
<accession>A0A1G9CVX1</accession>
<dbReference type="InterPro" id="IPR038503">
    <property type="entry name" value="SpoIIIAH_sf"/>
</dbReference>
<keyword evidence="2" id="KW-1133">Transmembrane helix</keyword>
<dbReference type="Pfam" id="PF12685">
    <property type="entry name" value="SpoIIIAH"/>
    <property type="match status" value="1"/>
</dbReference>
<evidence type="ECO:0000256" key="1">
    <source>
        <dbReference type="SAM" id="MobiDB-lite"/>
    </source>
</evidence>
<dbReference type="AlphaFoldDB" id="A0A1G9CVX1"/>
<evidence type="ECO:0000313" key="3">
    <source>
        <dbReference type="EMBL" id="SDK55763.1"/>
    </source>
</evidence>
<feature type="transmembrane region" description="Helical" evidence="2">
    <location>
        <begin position="7"/>
        <end position="25"/>
    </location>
</feature>
<sequence>MLKKQTVWLLTMLSLMIVLSVFYMSSPNNEELAFLNNSTEGNEEQATSTSTTDSAEGDAEVLEEGDSVISQTSTDELFTSIRMDIQDERSSMKERLEEIVASSSASTDEINAAYEEMQQLDEAAKKESIIEETILSENQYEDVLVRSEDNEVVVTVKAEELSRTEANNIIQMVKDEFGEVTIEVKYQPVD</sequence>
<dbReference type="RefSeq" id="WP_093217129.1">
    <property type="nucleotide sequence ID" value="NZ_FNFL01000008.1"/>
</dbReference>
<feature type="compositionally biased region" description="Acidic residues" evidence="1">
    <location>
        <begin position="55"/>
        <end position="65"/>
    </location>
</feature>
<feature type="region of interest" description="Disordered" evidence="1">
    <location>
        <begin position="38"/>
        <end position="65"/>
    </location>
</feature>
<protein>
    <submittedName>
        <fullName evidence="3">Stage III sporulation protein AH</fullName>
    </submittedName>
</protein>
<evidence type="ECO:0000313" key="4">
    <source>
        <dbReference type="Proteomes" id="UP000198694"/>
    </source>
</evidence>
<dbReference type="Gene3D" id="1.10.287.4300">
    <property type="entry name" value="Stage III sporulation protein AH-like"/>
    <property type="match status" value="1"/>
</dbReference>
<dbReference type="Proteomes" id="UP000198694">
    <property type="component" value="Unassembled WGS sequence"/>
</dbReference>
<gene>
    <name evidence="3" type="ORF">SAMN05216243_3566</name>
</gene>
<dbReference type="EMBL" id="FNFL01000008">
    <property type="protein sequence ID" value="SDK55763.1"/>
    <property type="molecule type" value="Genomic_DNA"/>
</dbReference>
<proteinExistence type="predicted"/>
<keyword evidence="4" id="KW-1185">Reference proteome</keyword>
<dbReference type="STRING" id="407036.SAMN05216243_3566"/>
<reference evidence="3 4" key="1">
    <citation type="submission" date="2016-10" db="EMBL/GenBank/DDBJ databases">
        <authorList>
            <person name="de Groot N.N."/>
        </authorList>
    </citation>
    <scope>NUCLEOTIDE SEQUENCE [LARGE SCALE GENOMIC DNA]</scope>
    <source>
        <strain evidence="3 4">CGMCC 1.6502</strain>
    </source>
</reference>
<organism evidence="3 4">
    <name type="scientific">Sediminibacillus albus</name>
    <dbReference type="NCBI Taxonomy" id="407036"/>
    <lineage>
        <taxon>Bacteria</taxon>
        <taxon>Bacillati</taxon>
        <taxon>Bacillota</taxon>
        <taxon>Bacilli</taxon>
        <taxon>Bacillales</taxon>
        <taxon>Bacillaceae</taxon>
        <taxon>Sediminibacillus</taxon>
    </lineage>
</organism>